<dbReference type="InterPro" id="IPR016140">
    <property type="entry name" value="Bifunc_inhib/LTP/seed_store"/>
</dbReference>
<dbReference type="PANTHER" id="PTHR31731">
    <property type="match status" value="1"/>
</dbReference>
<gene>
    <name evidence="2" type="primary">At4g00165</name>
    <name evidence="2" type="ORF">g.13319</name>
</gene>
<evidence type="ECO:0000259" key="1">
    <source>
        <dbReference type="SMART" id="SM00499"/>
    </source>
</evidence>
<feature type="non-terminal residue" evidence="2">
    <location>
        <position position="1"/>
    </location>
</feature>
<name>A0A1D1Z7J4_9ARAE</name>
<dbReference type="InterPro" id="IPR051636">
    <property type="entry name" value="Plant_LTP/defense-related"/>
</dbReference>
<dbReference type="InterPro" id="IPR036312">
    <property type="entry name" value="Bifun_inhib/LTP/seed_sf"/>
</dbReference>
<evidence type="ECO:0000313" key="2">
    <source>
        <dbReference type="EMBL" id="JAT62846.1"/>
    </source>
</evidence>
<dbReference type="InterPro" id="IPR027923">
    <property type="entry name" value="Hydrophob_seed_dom"/>
</dbReference>
<dbReference type="CDD" id="cd01958">
    <property type="entry name" value="HPS_like"/>
    <property type="match status" value="1"/>
</dbReference>
<dbReference type="SMART" id="SM00499">
    <property type="entry name" value="AAI"/>
    <property type="match status" value="1"/>
</dbReference>
<sequence>DLQGALNKTRMAMDNTRAIAATGLCLLFFFSHLSGGYGRGACKPGLLPKPPAPGKMFPPKEPPVNPFCPRDALKLGACANLLGLGVVAVGAPVGKGDCCAVLDGLAAAEAAACLCTVVKESLLGIVTEWSVAVSVLVSSCRTEIPDGFKCV</sequence>
<organism evidence="2">
    <name type="scientific">Anthurium amnicola</name>
    <dbReference type="NCBI Taxonomy" id="1678845"/>
    <lineage>
        <taxon>Eukaryota</taxon>
        <taxon>Viridiplantae</taxon>
        <taxon>Streptophyta</taxon>
        <taxon>Embryophyta</taxon>
        <taxon>Tracheophyta</taxon>
        <taxon>Spermatophyta</taxon>
        <taxon>Magnoliopsida</taxon>
        <taxon>Liliopsida</taxon>
        <taxon>Araceae</taxon>
        <taxon>Pothoideae</taxon>
        <taxon>Potheae</taxon>
        <taxon>Anthurium</taxon>
    </lineage>
</organism>
<protein>
    <submittedName>
        <fullName evidence="2">Putative lipid-binding protein At4g00165</fullName>
    </submittedName>
</protein>
<dbReference type="SUPFAM" id="SSF47699">
    <property type="entry name" value="Bifunctional inhibitor/lipid-transfer protein/seed storage 2S albumin"/>
    <property type="match status" value="1"/>
</dbReference>
<dbReference type="Gene3D" id="1.10.110.10">
    <property type="entry name" value="Plant lipid-transfer and hydrophobic proteins"/>
    <property type="match status" value="1"/>
</dbReference>
<accession>A0A1D1Z7J4</accession>
<dbReference type="EMBL" id="GDJX01005090">
    <property type="protein sequence ID" value="JAT62846.1"/>
    <property type="molecule type" value="Transcribed_RNA"/>
</dbReference>
<feature type="domain" description="Bifunctional inhibitor/plant lipid transfer protein/seed storage helical" evidence="1">
    <location>
        <begin position="68"/>
        <end position="150"/>
    </location>
</feature>
<dbReference type="AlphaFoldDB" id="A0A1D1Z7J4"/>
<reference evidence="2" key="1">
    <citation type="submission" date="2015-07" db="EMBL/GenBank/DDBJ databases">
        <title>Transcriptome Assembly of Anthurium amnicola.</title>
        <authorList>
            <person name="Suzuki J."/>
        </authorList>
    </citation>
    <scope>NUCLEOTIDE SEQUENCE</scope>
</reference>
<proteinExistence type="predicted"/>
<dbReference type="Pfam" id="PF14547">
    <property type="entry name" value="Hydrophob_seed"/>
    <property type="match status" value="1"/>
</dbReference>